<accession>A0A1I5BHF3</accession>
<gene>
    <name evidence="1" type="ORF">SAMN05660413_02385</name>
</gene>
<dbReference type="InterPro" id="IPR038636">
    <property type="entry name" value="Wzi_sf"/>
</dbReference>
<evidence type="ECO:0000313" key="1">
    <source>
        <dbReference type="EMBL" id="SFN74153.1"/>
    </source>
</evidence>
<sequence length="446" mass="50735">MRSIFTLVFLFIFISENLAQSLNYSAEINASGLIYTEDESPFWLHSNQRGRIDELTNFSGWISGNATYSLGARSFLEVGLGGLYQDGYTDKFQLDESYLSFQTSWLEITAGRKQKTELYRGLSASNENILWSLNARPLPGIQIKTKRPVFISGNRGIGFTAALEEYFMDDERFVEDTRLHHKRFSLVYRHSEKFEFSAGLQHFVQWGGVHPEFGQLPDSFSDYLDVFMGKEGEDTVEGQEANALGNHLGSYEVKLKTQVRNFNLELIYNHLFEDGSGRVLANTPDGRYGIYLEDQYPGKWVDAIMYELYYTRNQSKNSPTTDGADNYFNNNLYRSGWTYESRILGVPFIGLDENRFRINNNKLIAHHLGITGLAFDKLPYKFLGSYRKNYGAKAGGNIPQHDILSTYLDLKVYSYLVDVSLQLGADFNTMKSPNYGAGILLSASLL</sequence>
<dbReference type="STRING" id="287099.SAMN05660413_02385"/>
<dbReference type="AlphaFoldDB" id="A0A1I5BHF3"/>
<dbReference type="OrthoDB" id="596512at2"/>
<dbReference type="RefSeq" id="WP_093409963.1">
    <property type="nucleotide sequence ID" value="NZ_FOVL01000015.1"/>
</dbReference>
<keyword evidence="2" id="KW-1185">Reference proteome</keyword>
<dbReference type="EMBL" id="FOVL01000015">
    <property type="protein sequence ID" value="SFN74153.1"/>
    <property type="molecule type" value="Genomic_DNA"/>
</dbReference>
<reference evidence="1 2" key="1">
    <citation type="submission" date="2016-10" db="EMBL/GenBank/DDBJ databases">
        <authorList>
            <person name="de Groot N.N."/>
        </authorList>
    </citation>
    <scope>NUCLEOTIDE SEQUENCE [LARGE SCALE GENOMIC DNA]</scope>
    <source>
        <strain evidence="1 2">DSM 17794</strain>
    </source>
</reference>
<dbReference type="Proteomes" id="UP000199153">
    <property type="component" value="Unassembled WGS sequence"/>
</dbReference>
<proteinExistence type="predicted"/>
<dbReference type="InterPro" id="IPR026950">
    <property type="entry name" value="Caps_assemb_Wzi"/>
</dbReference>
<dbReference type="Pfam" id="PF14052">
    <property type="entry name" value="Caps_assemb_Wzi"/>
    <property type="match status" value="1"/>
</dbReference>
<protein>
    <submittedName>
        <fullName evidence="1">Capsule assembly protein Wzi</fullName>
    </submittedName>
</protein>
<evidence type="ECO:0000313" key="2">
    <source>
        <dbReference type="Proteomes" id="UP000199153"/>
    </source>
</evidence>
<name>A0A1I5BHF3_9FLAO</name>
<dbReference type="Gene3D" id="2.40.160.130">
    <property type="entry name" value="Capsule assembly protein Wzi"/>
    <property type="match status" value="1"/>
</dbReference>
<organism evidence="1 2">
    <name type="scientific">Salegentibacter flavus</name>
    <dbReference type="NCBI Taxonomy" id="287099"/>
    <lineage>
        <taxon>Bacteria</taxon>
        <taxon>Pseudomonadati</taxon>
        <taxon>Bacteroidota</taxon>
        <taxon>Flavobacteriia</taxon>
        <taxon>Flavobacteriales</taxon>
        <taxon>Flavobacteriaceae</taxon>
        <taxon>Salegentibacter</taxon>
    </lineage>
</organism>